<dbReference type="PANTHER" id="PTHR21716">
    <property type="entry name" value="TRANSMEMBRANE PROTEIN"/>
    <property type="match status" value="1"/>
</dbReference>
<evidence type="ECO:0000256" key="1">
    <source>
        <dbReference type="ARBA" id="ARBA00004141"/>
    </source>
</evidence>
<dbReference type="EMBL" id="JAOPKA010000001">
    <property type="protein sequence ID" value="MCU4739899.1"/>
    <property type="molecule type" value="Genomic_DNA"/>
</dbReference>
<keyword evidence="4 7" id="KW-1133">Transmembrane helix</keyword>
<proteinExistence type="inferred from homology"/>
<evidence type="ECO:0000313" key="9">
    <source>
        <dbReference type="EMBL" id="MCU4973113.1"/>
    </source>
</evidence>
<evidence type="ECO:0000256" key="2">
    <source>
        <dbReference type="ARBA" id="ARBA00009773"/>
    </source>
</evidence>
<feature type="transmembrane region" description="Helical" evidence="7">
    <location>
        <begin position="146"/>
        <end position="166"/>
    </location>
</feature>
<dbReference type="Proteomes" id="UP001321018">
    <property type="component" value="Unassembled WGS sequence"/>
</dbReference>
<evidence type="ECO:0000313" key="10">
    <source>
        <dbReference type="Proteomes" id="UP001320972"/>
    </source>
</evidence>
<evidence type="ECO:0000256" key="3">
    <source>
        <dbReference type="ARBA" id="ARBA00022692"/>
    </source>
</evidence>
<organism evidence="8 11">
    <name type="scientific">Natronoglomus mannanivorans</name>
    <dbReference type="NCBI Taxonomy" id="2979990"/>
    <lineage>
        <taxon>Archaea</taxon>
        <taxon>Methanobacteriati</taxon>
        <taxon>Methanobacteriota</taxon>
        <taxon>Stenosarchaea group</taxon>
        <taxon>Halobacteria</taxon>
        <taxon>Halobacteriales</taxon>
        <taxon>Natrialbaceae</taxon>
        <taxon>Natronoglomus</taxon>
    </lineage>
</organism>
<protein>
    <submittedName>
        <fullName evidence="8">AI-2E family transporter</fullName>
    </submittedName>
</protein>
<accession>A0AAP2YUU7</accession>
<reference evidence="8 10" key="1">
    <citation type="submission" date="2022-09" db="EMBL/GenBank/DDBJ databases">
        <title>Enrichment on poylsaccharides allowed isolation of novel metabolic and taxonomic groups of Haloarchaea.</title>
        <authorList>
            <person name="Sorokin D.Y."/>
            <person name="Elcheninov A.G."/>
            <person name="Khizhniak T.V."/>
            <person name="Kolganova T.V."/>
            <person name="Kublanov I.V."/>
        </authorList>
    </citation>
    <scope>NUCLEOTIDE SEQUENCE</scope>
    <source>
        <strain evidence="9 10">AArc-m2/3/4</strain>
        <strain evidence="8">AArc-xg1-1</strain>
    </source>
</reference>
<evidence type="ECO:0000256" key="4">
    <source>
        <dbReference type="ARBA" id="ARBA00022989"/>
    </source>
</evidence>
<dbReference type="EMBL" id="JAOPKB010000004">
    <property type="protein sequence ID" value="MCU4973113.1"/>
    <property type="molecule type" value="Genomic_DNA"/>
</dbReference>
<feature type="transmembrane region" description="Helical" evidence="7">
    <location>
        <begin position="228"/>
        <end position="249"/>
    </location>
</feature>
<dbReference type="RefSeq" id="WP_338001761.1">
    <property type="nucleotide sequence ID" value="NZ_JAOPKA010000001.1"/>
</dbReference>
<keyword evidence="10" id="KW-1185">Reference proteome</keyword>
<evidence type="ECO:0000256" key="5">
    <source>
        <dbReference type="ARBA" id="ARBA00023136"/>
    </source>
</evidence>
<dbReference type="GO" id="GO:0016020">
    <property type="term" value="C:membrane"/>
    <property type="evidence" value="ECO:0007669"/>
    <property type="project" value="UniProtKB-SubCell"/>
</dbReference>
<comment type="caution">
    <text evidence="8">The sequence shown here is derived from an EMBL/GenBank/DDBJ whole genome shotgun (WGS) entry which is preliminary data.</text>
</comment>
<dbReference type="Proteomes" id="UP001320972">
    <property type="component" value="Unassembled WGS sequence"/>
</dbReference>
<feature type="transmembrane region" description="Helical" evidence="7">
    <location>
        <begin position="256"/>
        <end position="279"/>
    </location>
</feature>
<evidence type="ECO:0000313" key="11">
    <source>
        <dbReference type="Proteomes" id="UP001321018"/>
    </source>
</evidence>
<gene>
    <name evidence="9" type="ORF">OB955_10200</name>
    <name evidence="8" type="ORF">OB960_00595</name>
</gene>
<evidence type="ECO:0000256" key="6">
    <source>
        <dbReference type="SAM" id="MobiDB-lite"/>
    </source>
</evidence>
<name>A0AAP2YUU7_9EURY</name>
<comment type="similarity">
    <text evidence="2">Belongs to the autoinducer-2 exporter (AI-2E) (TC 2.A.86) family.</text>
</comment>
<dbReference type="PANTHER" id="PTHR21716:SF4">
    <property type="entry name" value="TRANSMEMBRANE PROTEIN 245"/>
    <property type="match status" value="1"/>
</dbReference>
<feature type="transmembrane region" description="Helical" evidence="7">
    <location>
        <begin position="59"/>
        <end position="80"/>
    </location>
</feature>
<evidence type="ECO:0000313" key="8">
    <source>
        <dbReference type="EMBL" id="MCU4739899.1"/>
    </source>
</evidence>
<feature type="transmembrane region" description="Helical" evidence="7">
    <location>
        <begin position="205"/>
        <end position="222"/>
    </location>
</feature>
<keyword evidence="5 7" id="KW-0472">Membrane</keyword>
<sequence length="366" mass="38846">MDVRTAFFALTVVILGAIAALMVSPLLQYVVAAALLAFVLTPVQDRLEPVVGPRVSATLLTALAVVGVVVPLLLISIVVLQTVASFLTDLDQVALVETVRDVMIHDVGLDGEQLEAVETVLLEEAERVMATSLETFLLELVGLLDATIRMSVGVMVLIFLLYYLLVDGETFVEWVRAVAPLDEEVQEALFTEIDIVTWAVIKSHVLVALIEGVLGGIGLYLFGVSNVVFWTVIMIVVSFMPIVGVWLVWGPAVAYLFVAGDPVQAVALALYGVTVLSLVDNYLRAIFVDHDSGLHPAVVLIGVIGGIYLLGIMGLFLGPVLLAVFKAAVTVFGEAHSSAGSSSGIGGSAGQEQEQPPITDPDTVSR</sequence>
<feature type="transmembrane region" description="Helical" evidence="7">
    <location>
        <begin position="6"/>
        <end position="39"/>
    </location>
</feature>
<feature type="region of interest" description="Disordered" evidence="6">
    <location>
        <begin position="339"/>
        <end position="366"/>
    </location>
</feature>
<dbReference type="AlphaFoldDB" id="A0AAP2YUU7"/>
<dbReference type="Pfam" id="PF01594">
    <property type="entry name" value="AI-2E_transport"/>
    <property type="match status" value="1"/>
</dbReference>
<comment type="subcellular location">
    <subcellularLocation>
        <location evidence="1">Membrane</location>
        <topology evidence="1">Multi-pass membrane protein</topology>
    </subcellularLocation>
</comment>
<dbReference type="InterPro" id="IPR002549">
    <property type="entry name" value="AI-2E-like"/>
</dbReference>
<evidence type="ECO:0000256" key="7">
    <source>
        <dbReference type="SAM" id="Phobius"/>
    </source>
</evidence>
<feature type="transmembrane region" description="Helical" evidence="7">
    <location>
        <begin position="299"/>
        <end position="325"/>
    </location>
</feature>
<keyword evidence="3 7" id="KW-0812">Transmembrane</keyword>